<dbReference type="RefSeq" id="WP_274140335.1">
    <property type="nucleotide sequence ID" value="NZ_JAJUBB010000002.1"/>
</dbReference>
<reference evidence="1" key="1">
    <citation type="submission" date="2021-12" db="EMBL/GenBank/DDBJ databases">
        <title>Enterovibrio ZSDZ35 sp. nov. and Enterovibrio ZSDZ42 sp. nov., isolated from coastal seawater in Qingdao.</title>
        <authorList>
            <person name="Zhang P."/>
        </authorList>
    </citation>
    <scope>NUCLEOTIDE SEQUENCE</scope>
    <source>
        <strain evidence="1">ZSDZ35</strain>
    </source>
</reference>
<keyword evidence="2" id="KW-1185">Reference proteome</keyword>
<dbReference type="Proteomes" id="UP001149821">
    <property type="component" value="Unassembled WGS sequence"/>
</dbReference>
<dbReference type="EMBL" id="JAJUBB010000002">
    <property type="protein sequence ID" value="MDD1780303.1"/>
    <property type="molecule type" value="Genomic_DNA"/>
</dbReference>
<name>A0ABT5QI01_9GAMM</name>
<evidence type="ECO:0000313" key="1">
    <source>
        <dbReference type="EMBL" id="MDD1780303.1"/>
    </source>
</evidence>
<comment type="caution">
    <text evidence="1">The sequence shown here is derived from an EMBL/GenBank/DDBJ whole genome shotgun (WGS) entry which is preliminary data.</text>
</comment>
<evidence type="ECO:0000313" key="2">
    <source>
        <dbReference type="Proteomes" id="UP001149821"/>
    </source>
</evidence>
<protein>
    <submittedName>
        <fullName evidence="1">Uncharacterized protein</fullName>
    </submittedName>
</protein>
<organism evidence="1 2">
    <name type="scientific">Enterovibrio qingdaonensis</name>
    <dbReference type="NCBI Taxonomy" id="2899818"/>
    <lineage>
        <taxon>Bacteria</taxon>
        <taxon>Pseudomonadati</taxon>
        <taxon>Pseudomonadota</taxon>
        <taxon>Gammaproteobacteria</taxon>
        <taxon>Vibrionales</taxon>
        <taxon>Vibrionaceae</taxon>
        <taxon>Enterovibrio</taxon>
    </lineage>
</organism>
<accession>A0ABT5QI01</accession>
<gene>
    <name evidence="1" type="ORF">LRP49_03725</name>
</gene>
<proteinExistence type="predicted"/>
<sequence>MKVGLKLDANVSVSKLHISQVVTFDNSFNIYLSNGHTLTVVREVDSEHFQDCIEVPVNEYHRIQRELSEYLGIEIEDANNVLDQC</sequence>